<protein>
    <submittedName>
        <fullName evidence="1">Uncharacterized protein</fullName>
    </submittedName>
</protein>
<dbReference type="AlphaFoldDB" id="A0A8H5MSW2"/>
<name>A0A8H5MSW2_9HYPO</name>
<dbReference type="Proteomes" id="UP000582016">
    <property type="component" value="Unassembled WGS sequence"/>
</dbReference>
<gene>
    <name evidence="1" type="ORF">FPHYL_12413</name>
</gene>
<dbReference type="EMBL" id="JAAOAQ010000634">
    <property type="protein sequence ID" value="KAF5538900.1"/>
    <property type="molecule type" value="Genomic_DNA"/>
</dbReference>
<organism evidence="1 2">
    <name type="scientific">Fusarium phyllophilum</name>
    <dbReference type="NCBI Taxonomy" id="47803"/>
    <lineage>
        <taxon>Eukaryota</taxon>
        <taxon>Fungi</taxon>
        <taxon>Dikarya</taxon>
        <taxon>Ascomycota</taxon>
        <taxon>Pezizomycotina</taxon>
        <taxon>Sordariomycetes</taxon>
        <taxon>Hypocreomycetidae</taxon>
        <taxon>Hypocreales</taxon>
        <taxon>Nectriaceae</taxon>
        <taxon>Fusarium</taxon>
        <taxon>Fusarium fujikuroi species complex</taxon>
    </lineage>
</organism>
<comment type="caution">
    <text evidence="1">The sequence shown here is derived from an EMBL/GenBank/DDBJ whole genome shotgun (WGS) entry which is preliminary data.</text>
</comment>
<evidence type="ECO:0000313" key="2">
    <source>
        <dbReference type="Proteomes" id="UP000582016"/>
    </source>
</evidence>
<sequence>MAAPRGNSGQSAPLLSQDVQPSTAVGFQQQGTVDWTRVMSGSVTFSVDVLSRLSKAGVEAFTIYAARAIFSNVKLGPTGELRLHRALDKLTAFPSFGKALWFGFGVKHIIWSMQESTEGLNCLGICACLTEAYSTTVAAKVIRELFLLYDPPAELTPALSQWAALVESSGGLLASSEFGLIFHGLTKLCLRDGRRNVRHNGSPKDIALVLKEVFEVSVGRLDRVFLSGGPDCAWIAAVAHWLLDLRVEVQDQDGTVIYRPDGTRNESSTDAQIIITYYQEYSREILRVSRKHYVIPSGKLLFGSLGSLPSLEFMSYGRVPWESCLVDTFGSPMRLLLGSQARSTGACLGSAARIFLASARDSEAHLDPSSMPGLEKYPSPISESSYGRGFYLLARRLLPELGQNAVLHQTMETAMNKGNLDAAQQFYEGNEEGDSAFCLLTLILTICTLVRAMSTICMQQDLEVQPTRSGLESLYWAQQRGVRVPGDLDYDPVVQDLLGPWPRYTLALAQMLFAGREYDRDPSDGSVVAASHSGLCFCLNTLTEITSDPQRACVVTVVPGKIEWNNFMYNMVCDQEQGAAFPAAQAGHNALSMTTITTYDDLADSSTPGLNVELTIEEVFPEITRLSAIYRVSSTSFPGQNFSIGAAEIWERLNSAFTAASCEGKTSLFSPFWAK</sequence>
<dbReference type="OrthoDB" id="3344043at2759"/>
<keyword evidence="2" id="KW-1185">Reference proteome</keyword>
<accession>A0A8H5MSW2</accession>
<reference evidence="1 2" key="1">
    <citation type="submission" date="2020-05" db="EMBL/GenBank/DDBJ databases">
        <title>Identification and distribution of gene clusters putatively required for synthesis of sphingolipid metabolism inhibitors in phylogenetically diverse species of the filamentous fungus Fusarium.</title>
        <authorList>
            <person name="Kim H.-S."/>
            <person name="Busman M."/>
            <person name="Brown D.W."/>
            <person name="Divon H."/>
            <person name="Uhlig S."/>
            <person name="Proctor R.H."/>
        </authorList>
    </citation>
    <scope>NUCLEOTIDE SEQUENCE [LARGE SCALE GENOMIC DNA]</scope>
    <source>
        <strain evidence="1 2">NRRL 13617</strain>
    </source>
</reference>
<evidence type="ECO:0000313" key="1">
    <source>
        <dbReference type="EMBL" id="KAF5538900.1"/>
    </source>
</evidence>
<proteinExistence type="predicted"/>